<dbReference type="PANTHER" id="PTHR47989:SF72">
    <property type="entry name" value="PROTEIN KINASE DOMAIN-CONTAINING PROTEIN"/>
    <property type="match status" value="1"/>
</dbReference>
<dbReference type="FunFam" id="1.10.510.10:FF:000298">
    <property type="entry name" value="Adenine nucleotide alpha hydrolase-like domain kinase"/>
    <property type="match status" value="1"/>
</dbReference>
<gene>
    <name evidence="5" type="ORF">IEQ34_017610</name>
</gene>
<keyword evidence="1" id="KW-0547">Nucleotide-binding</keyword>
<evidence type="ECO:0000313" key="6">
    <source>
        <dbReference type="Proteomes" id="UP000775213"/>
    </source>
</evidence>
<dbReference type="InterPro" id="IPR000719">
    <property type="entry name" value="Prot_kinase_dom"/>
</dbReference>
<dbReference type="InterPro" id="IPR011009">
    <property type="entry name" value="Kinase-like_dom_sf"/>
</dbReference>
<comment type="caution">
    <text evidence="5">The sequence shown here is derived from an EMBL/GenBank/DDBJ whole genome shotgun (WGS) entry which is preliminary data.</text>
</comment>
<evidence type="ECO:0000256" key="1">
    <source>
        <dbReference type="ARBA" id="ARBA00022741"/>
    </source>
</evidence>
<protein>
    <recommendedName>
        <fullName evidence="4">Protein kinase domain-containing protein</fullName>
    </recommendedName>
</protein>
<reference evidence="5 6" key="1">
    <citation type="journal article" date="2021" name="Hortic Res">
        <title>Chromosome-scale assembly of the Dendrobium chrysotoxum genome enhances the understanding of orchid evolution.</title>
        <authorList>
            <person name="Zhang Y."/>
            <person name="Zhang G.Q."/>
            <person name="Zhang D."/>
            <person name="Liu X.D."/>
            <person name="Xu X.Y."/>
            <person name="Sun W.H."/>
            <person name="Yu X."/>
            <person name="Zhu X."/>
            <person name="Wang Z.W."/>
            <person name="Zhao X."/>
            <person name="Zhong W.Y."/>
            <person name="Chen H."/>
            <person name="Yin W.L."/>
            <person name="Huang T."/>
            <person name="Niu S.C."/>
            <person name="Liu Z.J."/>
        </authorList>
    </citation>
    <scope>NUCLEOTIDE SEQUENCE [LARGE SCALE GENOMIC DNA]</scope>
    <source>
        <strain evidence="5">Lindl</strain>
    </source>
</reference>
<feature type="compositionally biased region" description="Polar residues" evidence="3">
    <location>
        <begin position="204"/>
        <end position="213"/>
    </location>
</feature>
<organism evidence="5 6">
    <name type="scientific">Dendrobium chrysotoxum</name>
    <name type="common">Orchid</name>
    <dbReference type="NCBI Taxonomy" id="161865"/>
    <lineage>
        <taxon>Eukaryota</taxon>
        <taxon>Viridiplantae</taxon>
        <taxon>Streptophyta</taxon>
        <taxon>Embryophyta</taxon>
        <taxon>Tracheophyta</taxon>
        <taxon>Spermatophyta</taxon>
        <taxon>Magnoliopsida</taxon>
        <taxon>Liliopsida</taxon>
        <taxon>Asparagales</taxon>
        <taxon>Orchidaceae</taxon>
        <taxon>Epidendroideae</taxon>
        <taxon>Malaxideae</taxon>
        <taxon>Dendrobiinae</taxon>
        <taxon>Dendrobium</taxon>
    </lineage>
</organism>
<evidence type="ECO:0000313" key="5">
    <source>
        <dbReference type="EMBL" id="KAH0453286.1"/>
    </source>
</evidence>
<proteinExistence type="predicted"/>
<dbReference type="PROSITE" id="PS00109">
    <property type="entry name" value="PROTEIN_KINASE_TYR"/>
    <property type="match status" value="1"/>
</dbReference>
<dbReference type="Gene3D" id="3.40.50.620">
    <property type="entry name" value="HUPs"/>
    <property type="match status" value="1"/>
</dbReference>
<accession>A0AAV7GA06</accession>
<dbReference type="SUPFAM" id="SSF56112">
    <property type="entry name" value="Protein kinase-like (PK-like)"/>
    <property type="match status" value="1"/>
</dbReference>
<dbReference type="GO" id="GO:0004672">
    <property type="term" value="F:protein kinase activity"/>
    <property type="evidence" value="ECO:0007669"/>
    <property type="project" value="InterPro"/>
</dbReference>
<evidence type="ECO:0000256" key="3">
    <source>
        <dbReference type="SAM" id="MobiDB-lite"/>
    </source>
</evidence>
<dbReference type="FunFam" id="3.30.200.20:FF:000162">
    <property type="entry name" value="Adenine nucleotide alpha hydrolase-like domain kinase"/>
    <property type="match status" value="1"/>
</dbReference>
<dbReference type="CDD" id="cd14066">
    <property type="entry name" value="STKc_IRAK"/>
    <property type="match status" value="1"/>
</dbReference>
<dbReference type="PANTHER" id="PTHR47989">
    <property type="entry name" value="OS01G0750732 PROTEIN"/>
    <property type="match status" value="1"/>
</dbReference>
<feature type="region of interest" description="Disordered" evidence="3">
    <location>
        <begin position="194"/>
        <end position="213"/>
    </location>
</feature>
<keyword evidence="6" id="KW-1185">Reference proteome</keyword>
<feature type="domain" description="Protein kinase" evidence="4">
    <location>
        <begin position="383"/>
        <end position="655"/>
    </location>
</feature>
<evidence type="ECO:0000259" key="4">
    <source>
        <dbReference type="PROSITE" id="PS50011"/>
    </source>
</evidence>
<dbReference type="Proteomes" id="UP000775213">
    <property type="component" value="Unassembled WGS sequence"/>
</dbReference>
<name>A0AAV7GA06_DENCH</name>
<dbReference type="Gene3D" id="3.30.200.20">
    <property type="entry name" value="Phosphorylase Kinase, domain 1"/>
    <property type="match status" value="1"/>
</dbReference>
<dbReference type="PROSITE" id="PS50011">
    <property type="entry name" value="PROTEIN_KINASE_DOM"/>
    <property type="match status" value="1"/>
</dbReference>
<dbReference type="Pfam" id="PF00069">
    <property type="entry name" value="Pkinase"/>
    <property type="match status" value="1"/>
</dbReference>
<dbReference type="GO" id="GO:0005524">
    <property type="term" value="F:ATP binding"/>
    <property type="evidence" value="ECO:0007669"/>
    <property type="project" value="UniProtKB-KW"/>
</dbReference>
<dbReference type="AlphaFoldDB" id="A0AAV7GA06"/>
<evidence type="ECO:0000256" key="2">
    <source>
        <dbReference type="ARBA" id="ARBA00022840"/>
    </source>
</evidence>
<keyword evidence="2" id="KW-0067">ATP-binding</keyword>
<dbReference type="Gene3D" id="1.10.510.10">
    <property type="entry name" value="Transferase(Phosphotransferase) domain 1"/>
    <property type="match status" value="1"/>
</dbReference>
<dbReference type="InterPro" id="IPR008266">
    <property type="entry name" value="Tyr_kinase_AS"/>
</dbReference>
<dbReference type="EMBL" id="JAGFBR010000016">
    <property type="protein sequence ID" value="KAH0453286.1"/>
    <property type="molecule type" value="Genomic_DNA"/>
</dbReference>
<sequence>MTPVLQQKRGKIDDEVCQKERVVVAVKASKEVPRAALEWALTHVVQPGDRITLLLVVLPHSSGRKQWSFPRFSGDCAGGCKESKTSVTTSSFKYDLTDSCSHMILQLRSIYDPSKTKIKIKIISGSHCEAIAAESRRVQATWVVLDKQLEYEEKKCMEELQCNIVIMKHSQPEILRFNLLREAERKPHAFYPLPSVLDKPSRKMPSNSPEAGEQLTNTVGTISEASSPCLLSEVKLDSKEGVERTKMNDGCPTVSSSESGCKRQSPLTTLRFYPLMELRHDADKRLMKTEELSLKFNREDYYMEKALMYKLCKLDIEAGIHNVDHTADLNFNRNNVGEAIEISRNTSLGPPPLCSICKYKATAFGKPPKSFSYAELTLATGGFSRDNFLAEGGFGFVHRGVLPDGHVVAVKQHKLASSQGDAEFWSEVKVLSCAQHRNVVMLIGFCVESDRRLLVYEYVCNGSLNFHLHGLNQRTLEWAARRKIAAGTARGLRYLHEECRVGCIIHQDMRPNNILITHDFEALVGDFGLARWKPDGGLDEETQVIGSFGYMAPEYTQNVHITEKADVYSFGVVLLELLTGRRAMDIKRPKGQHRLTEWIRPLVDKYAIKDLIDPDLGNNYSEQEALCMLHAASLCINRNPHARPRMSQASKSQIVEHNLEIGKQKMPMKFF</sequence>
<dbReference type="InterPro" id="IPR014729">
    <property type="entry name" value="Rossmann-like_a/b/a_fold"/>
</dbReference>
<dbReference type="FunFam" id="3.40.50.620:FF:000211">
    <property type="entry name" value="Dual-specific kinase DSK1-like"/>
    <property type="match status" value="1"/>
</dbReference>